<evidence type="ECO:0000313" key="11">
    <source>
        <dbReference type="EMBL" id="QJQ32398.1"/>
    </source>
</evidence>
<feature type="compositionally biased region" description="Low complexity" evidence="7">
    <location>
        <begin position="1"/>
        <end position="17"/>
    </location>
</feature>
<evidence type="ECO:0000256" key="5">
    <source>
        <dbReference type="ARBA" id="ARBA00022989"/>
    </source>
</evidence>
<feature type="region of interest" description="Disordered" evidence="7">
    <location>
        <begin position="1"/>
        <end position="27"/>
    </location>
</feature>
<dbReference type="AlphaFoldDB" id="A0A6M4ATF5"/>
<evidence type="ECO:0000256" key="8">
    <source>
        <dbReference type="SAM" id="Phobius"/>
    </source>
</evidence>
<keyword evidence="4 8" id="KW-0812">Transmembrane</keyword>
<feature type="transmembrane region" description="Helical" evidence="8">
    <location>
        <begin position="130"/>
        <end position="147"/>
    </location>
</feature>
<dbReference type="InterPro" id="IPR010920">
    <property type="entry name" value="LSM_dom_sf"/>
</dbReference>
<dbReference type="KEGG" id="slan:GV829_07985"/>
<evidence type="ECO:0000256" key="3">
    <source>
        <dbReference type="ARBA" id="ARBA00022475"/>
    </source>
</evidence>
<dbReference type="GO" id="GO:0008381">
    <property type="term" value="F:mechanosensitive monoatomic ion channel activity"/>
    <property type="evidence" value="ECO:0007669"/>
    <property type="project" value="UniProtKB-ARBA"/>
</dbReference>
<keyword evidence="3" id="KW-1003">Cell membrane</keyword>
<dbReference type="PANTHER" id="PTHR30566">
    <property type="entry name" value="YNAI-RELATED MECHANOSENSITIVE ION CHANNEL"/>
    <property type="match status" value="1"/>
</dbReference>
<dbReference type="Proteomes" id="UP000503018">
    <property type="component" value="Chromosome"/>
</dbReference>
<dbReference type="Gene3D" id="2.30.30.60">
    <property type="match status" value="1"/>
</dbReference>
<feature type="transmembrane region" description="Helical" evidence="8">
    <location>
        <begin position="167"/>
        <end position="190"/>
    </location>
</feature>
<organism evidence="11 12">
    <name type="scientific">Sphingomonas lacunae</name>
    <dbReference type="NCBI Taxonomy" id="2698828"/>
    <lineage>
        <taxon>Bacteria</taxon>
        <taxon>Pseudomonadati</taxon>
        <taxon>Pseudomonadota</taxon>
        <taxon>Alphaproteobacteria</taxon>
        <taxon>Sphingomonadales</taxon>
        <taxon>Sphingomonadaceae</taxon>
        <taxon>Sphingomonas</taxon>
    </lineage>
</organism>
<feature type="domain" description="Mechanosensitive ion channel transmembrane helices 2/3" evidence="10">
    <location>
        <begin position="177"/>
        <end position="217"/>
    </location>
</feature>
<feature type="domain" description="Mechanosensitive ion channel MscS" evidence="9">
    <location>
        <begin position="219"/>
        <end position="283"/>
    </location>
</feature>
<evidence type="ECO:0000256" key="6">
    <source>
        <dbReference type="ARBA" id="ARBA00023136"/>
    </source>
</evidence>
<proteinExistence type="inferred from homology"/>
<dbReference type="InterPro" id="IPR023408">
    <property type="entry name" value="MscS_beta-dom_sf"/>
</dbReference>
<comment type="similarity">
    <text evidence="2">Belongs to the MscS (TC 1.A.23) family.</text>
</comment>
<evidence type="ECO:0000256" key="1">
    <source>
        <dbReference type="ARBA" id="ARBA00004651"/>
    </source>
</evidence>
<comment type="subcellular location">
    <subcellularLocation>
        <location evidence="1">Cell membrane</location>
        <topology evidence="1">Multi-pass membrane protein</topology>
    </subcellularLocation>
</comment>
<name>A0A6M4ATF5_9SPHN</name>
<dbReference type="EMBL" id="CP053015">
    <property type="protein sequence ID" value="QJQ32398.1"/>
    <property type="molecule type" value="Genomic_DNA"/>
</dbReference>
<dbReference type="Pfam" id="PF00924">
    <property type="entry name" value="MS_channel_2nd"/>
    <property type="match status" value="1"/>
</dbReference>
<evidence type="ECO:0000259" key="9">
    <source>
        <dbReference type="Pfam" id="PF00924"/>
    </source>
</evidence>
<sequence>MTAPSVSTPVVPAAPAASGPPPARPTTTEAIVESPGAFTQVQDAADYLWRWLVAHSGDIALAAIAGALVYLVLRFVRRTIRRLAARHANADGVGATTLRVLARTSHFFLVMVALRLVVGYANPPQIVSELVRLLFLVAIALQVAIWAREVVMSIVRQRAQQGASETLGNALSLINVLVSVAVFFIAAIVVLDNVGVNVTGLVAGLGIGGIAIGLAAKGIFEDLFAALSIIFDRPFRQGETVGFDGKTMTVERIGLKSTRMRALSGEEVVVSNTNLLNKELHNFATVPRRRFKLLFSVTYETPPDRLQRIVPLIREIVERNGAQVAQCGLVAFAASSIDGELHYDDTAETYGEAFDRRTAIILDIVERLTREGIRFAYPTQVSYTAAPDGSLVMPFAVETDRPSAA</sequence>
<feature type="transmembrane region" description="Helical" evidence="8">
    <location>
        <begin position="196"/>
        <end position="216"/>
    </location>
</feature>
<dbReference type="InterPro" id="IPR011014">
    <property type="entry name" value="MscS_channel_TM-2"/>
</dbReference>
<evidence type="ECO:0000313" key="12">
    <source>
        <dbReference type="Proteomes" id="UP000503018"/>
    </source>
</evidence>
<evidence type="ECO:0000256" key="4">
    <source>
        <dbReference type="ARBA" id="ARBA00022692"/>
    </source>
</evidence>
<keyword evidence="5 8" id="KW-1133">Transmembrane helix</keyword>
<accession>A0A6M4ATF5</accession>
<feature type="transmembrane region" description="Helical" evidence="8">
    <location>
        <begin position="59"/>
        <end position="76"/>
    </location>
</feature>
<dbReference type="RefSeq" id="WP_169945618.1">
    <property type="nucleotide sequence ID" value="NZ_CP053015.1"/>
</dbReference>
<dbReference type="Gene3D" id="1.10.287.1260">
    <property type="match status" value="1"/>
</dbReference>
<dbReference type="InterPro" id="IPR049142">
    <property type="entry name" value="MS_channel_1st"/>
</dbReference>
<keyword evidence="12" id="KW-1185">Reference proteome</keyword>
<dbReference type="InterPro" id="IPR011066">
    <property type="entry name" value="MscS_channel_C_sf"/>
</dbReference>
<dbReference type="SUPFAM" id="SSF82689">
    <property type="entry name" value="Mechanosensitive channel protein MscS (YggB), C-terminal domain"/>
    <property type="match status" value="1"/>
</dbReference>
<dbReference type="SUPFAM" id="SSF50182">
    <property type="entry name" value="Sm-like ribonucleoproteins"/>
    <property type="match status" value="1"/>
</dbReference>
<gene>
    <name evidence="11" type="ORF">GV829_07985</name>
</gene>
<dbReference type="SUPFAM" id="SSF82861">
    <property type="entry name" value="Mechanosensitive channel protein MscS (YggB), transmembrane region"/>
    <property type="match status" value="1"/>
</dbReference>
<evidence type="ECO:0000259" key="10">
    <source>
        <dbReference type="Pfam" id="PF21088"/>
    </source>
</evidence>
<dbReference type="Pfam" id="PF21088">
    <property type="entry name" value="MS_channel_1st"/>
    <property type="match status" value="1"/>
</dbReference>
<dbReference type="GO" id="GO:0005886">
    <property type="term" value="C:plasma membrane"/>
    <property type="evidence" value="ECO:0007669"/>
    <property type="project" value="UniProtKB-SubCell"/>
</dbReference>
<evidence type="ECO:0000256" key="2">
    <source>
        <dbReference type="ARBA" id="ARBA00008017"/>
    </source>
</evidence>
<protein>
    <submittedName>
        <fullName evidence="11">Mechanosensitive ion channel</fullName>
    </submittedName>
</protein>
<dbReference type="Gene3D" id="3.30.70.100">
    <property type="match status" value="1"/>
</dbReference>
<dbReference type="PANTHER" id="PTHR30566:SF25">
    <property type="entry name" value="INNER MEMBRANE PROTEIN"/>
    <property type="match status" value="1"/>
</dbReference>
<keyword evidence="6 8" id="KW-0472">Membrane</keyword>
<dbReference type="InterPro" id="IPR006685">
    <property type="entry name" value="MscS_channel_2nd"/>
</dbReference>
<reference evidence="11 12" key="1">
    <citation type="submission" date="2020-01" db="EMBL/GenBank/DDBJ databases">
        <title>Sphingomonas sp. strain CSW-10.</title>
        <authorList>
            <person name="Chen W.-M."/>
        </authorList>
    </citation>
    <scope>NUCLEOTIDE SEQUENCE [LARGE SCALE GENOMIC DNA]</scope>
    <source>
        <strain evidence="11 12">CSW-10</strain>
    </source>
</reference>
<evidence type="ECO:0000256" key="7">
    <source>
        <dbReference type="SAM" id="MobiDB-lite"/>
    </source>
</evidence>